<accession>A0ABS7EBM7</accession>
<feature type="non-terminal residue" evidence="1">
    <location>
        <position position="1"/>
    </location>
</feature>
<protein>
    <submittedName>
        <fullName evidence="1">Uncharacterized protein</fullName>
    </submittedName>
</protein>
<dbReference type="Proteomes" id="UP001195963">
    <property type="component" value="Unassembled WGS sequence"/>
</dbReference>
<feature type="non-terminal residue" evidence="1">
    <location>
        <position position="761"/>
    </location>
</feature>
<dbReference type="PROSITE" id="PS00018">
    <property type="entry name" value="EF_HAND_1"/>
    <property type="match status" value="5"/>
</dbReference>
<gene>
    <name evidence="1" type="ORF">K0625_24220</name>
</gene>
<dbReference type="InterPro" id="IPR018247">
    <property type="entry name" value="EF_Hand_1_Ca_BS"/>
</dbReference>
<organism evidence="1 2">
    <name type="scientific">Shewanella nanhaiensis</name>
    <dbReference type="NCBI Taxonomy" id="2864872"/>
    <lineage>
        <taxon>Bacteria</taxon>
        <taxon>Pseudomonadati</taxon>
        <taxon>Pseudomonadota</taxon>
        <taxon>Gammaproteobacteria</taxon>
        <taxon>Alteromonadales</taxon>
        <taxon>Shewanellaceae</taxon>
        <taxon>Shewanella</taxon>
    </lineage>
</organism>
<sequence>DNNVLYTGPVTQEMLDNDNGIDLAIDAPASGTNLVITATVTDVAGNTATGTDSATLDYDDSVTVPGAPTVVITEDTNNDGYINDAELEGQINITVELGANTVVGDTLVVTDQAGNELFSGTVTQDMLDNGLDLAMDPPATGTNLVITATVTDTLGNEAAGSDNALLDYGSGSGAPAAPTVEITEDINNDGFINDAELDGQINTTITLGAGTQVGDTLVVTDQDGVELYSGTVTQAMITNGLAIAFDAPATGTNLVVTATVTDPAGNSAEGSDAATLDYGTGTGAPAAPVVEIVEDANDDGFINDAELDGQIDVTITLGAGTAVGDTLVVTDQNNVELFSGTVTQAMIDDGLAIAFDAPATGTNLVVTATVTDAAGNSAEGADNATLDYGTGTGVPAAPVVDITEDANGDGFINDAELNGQIDATVTLGAGTAVGDTLVVTDQDGIELFSGTVTQEMIDDGLAVTMDPPATGTNVVITATVTDPAGNSSEGSDSALLDYGTGTGAPATPTVEIVEDINDDGVINDTELEGQIDITITLGAGTAVGDTLVVTDQNGVELFSGVVTQAMLDNGLAVTMNTPASGTEIVVTATVTDVAGNTATGSDAATLDYVEAPAPIAPTVEITEDANDDGYINSDELDGQVNITVSLDPSTQVGDTLVVTDQNGNELFNDVVTQEMLDNDLLLGMDAPATGTDITITATITNTNGDSASGNDSATLDYGTGTGAPASPTVDITEDANEDGFINSAELDGQINITVTLGEGTQ</sequence>
<evidence type="ECO:0000313" key="1">
    <source>
        <dbReference type="EMBL" id="MBW8186718.1"/>
    </source>
</evidence>
<evidence type="ECO:0000313" key="2">
    <source>
        <dbReference type="Proteomes" id="UP001195963"/>
    </source>
</evidence>
<name>A0ABS7EBM7_9GAMM</name>
<comment type="caution">
    <text evidence="1">The sequence shown here is derived from an EMBL/GenBank/DDBJ whole genome shotgun (WGS) entry which is preliminary data.</text>
</comment>
<dbReference type="Gene3D" id="2.60.40.10">
    <property type="entry name" value="Immunoglobulins"/>
    <property type="match status" value="5"/>
</dbReference>
<reference evidence="1 2" key="1">
    <citation type="submission" date="2021-07" db="EMBL/GenBank/DDBJ databases">
        <title>Shewanella sp. nov, isolated from SCS.</title>
        <authorList>
            <person name="Cao W.R."/>
        </authorList>
    </citation>
    <scope>NUCLEOTIDE SEQUENCE [LARGE SCALE GENOMIC DNA]</scope>
    <source>
        <strain evidence="1 2">NR704-98</strain>
    </source>
</reference>
<dbReference type="EMBL" id="JAHZST010000044">
    <property type="protein sequence ID" value="MBW8186718.1"/>
    <property type="molecule type" value="Genomic_DNA"/>
</dbReference>
<proteinExistence type="predicted"/>
<dbReference type="RefSeq" id="WP_220111917.1">
    <property type="nucleotide sequence ID" value="NZ_JAHZST010000044.1"/>
</dbReference>
<keyword evidence="2" id="KW-1185">Reference proteome</keyword>
<dbReference type="InterPro" id="IPR013783">
    <property type="entry name" value="Ig-like_fold"/>
</dbReference>